<name>A0AAF0YV65_9CORY</name>
<dbReference type="EMBL" id="CP136958">
    <property type="protein sequence ID" value="WOT02068.1"/>
    <property type="molecule type" value="Genomic_DNA"/>
</dbReference>
<reference evidence="1" key="2">
    <citation type="submission" date="2023-10" db="EMBL/GenBank/DDBJ databases">
        <authorList>
            <person name="Choi B."/>
        </authorList>
    </citation>
    <scope>NUCLEOTIDE SEQUENCE</scope>
    <source>
        <strain evidence="1">UMB0763</strain>
    </source>
</reference>
<evidence type="ECO:0000313" key="2">
    <source>
        <dbReference type="Proteomes" id="UP000234560"/>
    </source>
</evidence>
<dbReference type="InterPro" id="IPR024520">
    <property type="entry name" value="DUF3558"/>
</dbReference>
<dbReference type="Pfam" id="PF12079">
    <property type="entry name" value="DUF3558"/>
    <property type="match status" value="1"/>
</dbReference>
<dbReference type="RefSeq" id="WP_101678153.1">
    <property type="nucleotide sequence ID" value="NZ_CAUPGZ010000022.1"/>
</dbReference>
<proteinExistence type="predicted"/>
<gene>
    <name evidence="1" type="ORF">CYJ47_12600</name>
</gene>
<dbReference type="AlphaFoldDB" id="A0AAF0YV65"/>
<reference evidence="1" key="1">
    <citation type="submission" date="2017-12" db="EMBL/GenBank/DDBJ databases">
        <authorList>
            <person name="Thomas-White K."/>
            <person name="Wolfe A.J."/>
        </authorList>
    </citation>
    <scope>NUCLEOTIDE SEQUENCE</scope>
    <source>
        <strain evidence="1">UMB0763</strain>
    </source>
</reference>
<dbReference type="KEGG" id="cpyr:CYJ47_12600"/>
<dbReference type="Proteomes" id="UP000234560">
    <property type="component" value="Chromosome"/>
</dbReference>
<organism evidence="1 2">
    <name type="scientific">Corynebacterium pyruviciproducens</name>
    <dbReference type="NCBI Taxonomy" id="598660"/>
    <lineage>
        <taxon>Bacteria</taxon>
        <taxon>Bacillati</taxon>
        <taxon>Actinomycetota</taxon>
        <taxon>Actinomycetes</taxon>
        <taxon>Mycobacteriales</taxon>
        <taxon>Corynebacteriaceae</taxon>
        <taxon>Corynebacterium</taxon>
    </lineage>
</organism>
<accession>A0AAF0YV65</accession>
<evidence type="ECO:0000313" key="1">
    <source>
        <dbReference type="EMBL" id="WOT02068.1"/>
    </source>
</evidence>
<sequence>MKELGIFARLFAFVVVPALCLTGCARLLGVPQGLAPEDEPYLFDRSDPSFHLAKPCEDITDEQVSELGLKRSEADKYSQNSDGIDSCSFDTEDYDLVMVTGAAYKLAQLKTAGVPMDYQPAAEKSPVWAYSQDGESGCTIAAETPRGTVEVDYVSSLNNSSGTVSDCPNAERYFDLLIGEKLNEYRAN</sequence>
<protein>
    <submittedName>
        <fullName evidence="1">DUF3558 family protein</fullName>
    </submittedName>
</protein>